<dbReference type="Proteomes" id="UP000198951">
    <property type="component" value="Unassembled WGS sequence"/>
</dbReference>
<dbReference type="AlphaFoldDB" id="A0A1H4F8J6"/>
<proteinExistence type="predicted"/>
<evidence type="ECO:0000313" key="2">
    <source>
        <dbReference type="Proteomes" id="UP000198951"/>
    </source>
</evidence>
<reference evidence="2" key="1">
    <citation type="submission" date="2016-10" db="EMBL/GenBank/DDBJ databases">
        <authorList>
            <person name="Varghese N."/>
            <person name="Submissions S."/>
        </authorList>
    </citation>
    <scope>NUCLEOTIDE SEQUENCE [LARGE SCALE GENOMIC DNA]</scope>
    <source>
        <strain evidence="2">DSM 22376</strain>
    </source>
</reference>
<name>A0A1H4F8J6_9FLAO</name>
<gene>
    <name evidence="1" type="ORF">SAMN05443667_11283</name>
</gene>
<keyword evidence="2" id="KW-1185">Reference proteome</keyword>
<evidence type="ECO:0000313" key="1">
    <source>
        <dbReference type="EMBL" id="SEA93589.1"/>
    </source>
</evidence>
<organism evidence="1 2">
    <name type="scientific">Flavobacterium gillisiae</name>
    <dbReference type="NCBI Taxonomy" id="150146"/>
    <lineage>
        <taxon>Bacteria</taxon>
        <taxon>Pseudomonadati</taxon>
        <taxon>Bacteroidota</taxon>
        <taxon>Flavobacteriia</taxon>
        <taxon>Flavobacteriales</taxon>
        <taxon>Flavobacteriaceae</taxon>
        <taxon>Flavobacterium</taxon>
    </lineage>
</organism>
<sequence length="67" mass="8260">MLFMEIKMKKQKMDYRLYSILRFLFETVIKVPEHRKELKKKCPISGIWNFFMDEKRNDGFEVIEQAL</sequence>
<dbReference type="EMBL" id="FNRD01000012">
    <property type="protein sequence ID" value="SEA93589.1"/>
    <property type="molecule type" value="Genomic_DNA"/>
</dbReference>
<accession>A0A1H4F8J6</accession>
<protein>
    <submittedName>
        <fullName evidence="1">Uncharacterized protein</fullName>
    </submittedName>
</protein>